<dbReference type="Pfam" id="PF00291">
    <property type="entry name" value="PALP"/>
    <property type="match status" value="1"/>
</dbReference>
<reference evidence="14" key="2">
    <citation type="submission" date="2016-01" db="EMBL/GenBank/DDBJ databases">
        <title>Six Aerococcus type strain genome sequencing and assembly using PacBio and Illumina Hiseq.</title>
        <authorList>
            <person name="Carkaci D."/>
            <person name="Dargis R."/>
            <person name="Nielsen X.C."/>
            <person name="Skovgaard O."/>
            <person name="Fuursted K."/>
            <person name="Christensen J.J."/>
        </authorList>
    </citation>
    <scope>NUCLEOTIDE SEQUENCE [LARGE SCALE GENOMIC DNA]</scope>
    <source>
        <strain evidence="14">CCUG42038B</strain>
    </source>
</reference>
<feature type="binding site" evidence="10">
    <location>
        <begin position="179"/>
        <end position="183"/>
    </location>
    <ligand>
        <name>pyridoxal 5'-phosphate</name>
        <dbReference type="ChEBI" id="CHEBI:597326"/>
    </ligand>
</feature>
<dbReference type="KEGG" id="auh:AWM75_00520"/>
<dbReference type="InterPro" id="IPR005859">
    <property type="entry name" value="CysK"/>
</dbReference>
<evidence type="ECO:0000256" key="10">
    <source>
        <dbReference type="PIRSR" id="PIRSR605856-50"/>
    </source>
</evidence>
<accession>A0A0X8FJN0</accession>
<evidence type="ECO:0000256" key="1">
    <source>
        <dbReference type="ARBA" id="ARBA00001933"/>
    </source>
</evidence>
<organism evidence="13 14">
    <name type="scientific">Aerococcus urinaehominis</name>
    <dbReference type="NCBI Taxonomy" id="128944"/>
    <lineage>
        <taxon>Bacteria</taxon>
        <taxon>Bacillati</taxon>
        <taxon>Bacillota</taxon>
        <taxon>Bacilli</taxon>
        <taxon>Lactobacillales</taxon>
        <taxon>Aerococcaceae</taxon>
        <taxon>Aerococcus</taxon>
    </lineage>
</organism>
<dbReference type="InterPro" id="IPR050214">
    <property type="entry name" value="Cys_Synth/Cystath_Beta-Synth"/>
</dbReference>
<feature type="modified residue" description="N6-(pyridoxal phosphate)lysine" evidence="11">
    <location>
        <position position="44"/>
    </location>
</feature>
<dbReference type="InterPro" id="IPR005856">
    <property type="entry name" value="Cys_synth"/>
</dbReference>
<keyword evidence="5" id="KW-0028">Amino-acid biosynthesis</keyword>
<feature type="binding site" evidence="10">
    <location>
        <position position="74"/>
    </location>
    <ligand>
        <name>pyridoxal 5'-phosphate</name>
        <dbReference type="ChEBI" id="CHEBI:597326"/>
    </ligand>
</feature>
<reference evidence="13 14" key="1">
    <citation type="journal article" date="2016" name="Genome Announc.">
        <title>Complete Genome Sequences of Aerococcus christensenii CCUG 28831T, Aerococcus sanguinicola CCUG 43001T, Aerococcus urinae CCUG 36881T, Aerococcus urinaeequi CCUG 28094T, Aerococcus urinaehominis CCUG 42038 BT, and Aerococcus viridans CCUG 4311T.</title>
        <authorList>
            <person name="Carkaci D."/>
            <person name="Dargis R."/>
            <person name="Nielsen X.C."/>
            <person name="Skovgaard O."/>
            <person name="Fuursted K."/>
            <person name="Christensen J.J."/>
        </authorList>
    </citation>
    <scope>NUCLEOTIDE SEQUENCE [LARGE SCALE GENOMIC DNA]</scope>
    <source>
        <strain evidence="13 14">CCUG42038B</strain>
    </source>
</reference>
<dbReference type="GO" id="GO:0004124">
    <property type="term" value="F:cysteine synthase activity"/>
    <property type="evidence" value="ECO:0007669"/>
    <property type="project" value="UniProtKB-EC"/>
</dbReference>
<dbReference type="Proteomes" id="UP000062260">
    <property type="component" value="Chromosome"/>
</dbReference>
<evidence type="ECO:0000259" key="12">
    <source>
        <dbReference type="Pfam" id="PF00291"/>
    </source>
</evidence>
<dbReference type="GO" id="GO:0006535">
    <property type="term" value="P:cysteine biosynthetic process from serine"/>
    <property type="evidence" value="ECO:0007669"/>
    <property type="project" value="InterPro"/>
</dbReference>
<dbReference type="Gene3D" id="3.40.50.1100">
    <property type="match status" value="2"/>
</dbReference>
<dbReference type="EMBL" id="CP014163">
    <property type="protein sequence ID" value="AMB98566.1"/>
    <property type="molecule type" value="Genomic_DNA"/>
</dbReference>
<evidence type="ECO:0000256" key="6">
    <source>
        <dbReference type="ARBA" id="ARBA00022679"/>
    </source>
</evidence>
<evidence type="ECO:0000256" key="8">
    <source>
        <dbReference type="ARBA" id="ARBA00023192"/>
    </source>
</evidence>
<comment type="pathway">
    <text evidence="2">Amino-acid biosynthesis; L-cysteine biosynthesis; L-cysteine from L-serine: step 2/2.</text>
</comment>
<dbReference type="FunFam" id="3.40.50.1100:FF:000006">
    <property type="entry name" value="Cysteine synthase"/>
    <property type="match status" value="1"/>
</dbReference>
<sequence length="306" mass="32858">MTLINHLSELIGKTPLYKLPNPDSEYMADVYVKLEMFNIGGSVKDRIALNMIEAAEKRGDLKPGMTLVEATSGNTGIGIAMVGAWKGYQVIIVMPENASEERKQLVRAYGGQVVESPSEEGTIGARELSFKLLADHPDDYISLIQHDNFDNPAVHYQTTGPEIVADLGRVPDAFVAGVGTSGTISGVGKYLKEQSNEVRIVLLEALNSAVISGQKEPGQNKIAGMGAGFVPKILNRQAYDDIKVISNDQAYQMTRDLAKQGLLLGASSGANIYGALEVARELGPGKIVVTTAADNGERYLSTDLFN</sequence>
<dbReference type="AlphaFoldDB" id="A0A0X8FJN0"/>
<feature type="binding site" evidence="10">
    <location>
        <position position="267"/>
    </location>
    <ligand>
        <name>pyridoxal 5'-phosphate</name>
        <dbReference type="ChEBI" id="CHEBI:597326"/>
    </ligand>
</feature>
<feature type="domain" description="Tryptophan synthase beta chain-like PALP" evidence="12">
    <location>
        <begin position="8"/>
        <end position="290"/>
    </location>
</feature>
<gene>
    <name evidence="13" type="ORF">AWM75_00520</name>
</gene>
<dbReference type="NCBIfam" id="TIGR01136">
    <property type="entry name" value="cysKM"/>
    <property type="match status" value="1"/>
</dbReference>
<evidence type="ECO:0000256" key="7">
    <source>
        <dbReference type="ARBA" id="ARBA00022898"/>
    </source>
</evidence>
<evidence type="ECO:0000256" key="3">
    <source>
        <dbReference type="ARBA" id="ARBA00007103"/>
    </source>
</evidence>
<comment type="catalytic activity">
    <reaction evidence="9">
        <text>O-acetyl-L-serine + hydrogen sulfide = L-cysteine + acetate</text>
        <dbReference type="Rhea" id="RHEA:14829"/>
        <dbReference type="ChEBI" id="CHEBI:29919"/>
        <dbReference type="ChEBI" id="CHEBI:30089"/>
        <dbReference type="ChEBI" id="CHEBI:35235"/>
        <dbReference type="ChEBI" id="CHEBI:58340"/>
        <dbReference type="EC" id="2.5.1.47"/>
    </reaction>
</comment>
<evidence type="ECO:0000256" key="2">
    <source>
        <dbReference type="ARBA" id="ARBA00004962"/>
    </source>
</evidence>
<keyword evidence="6" id="KW-0808">Transferase</keyword>
<comment type="similarity">
    <text evidence="3">Belongs to the cysteine synthase/cystathionine beta-synthase family.</text>
</comment>
<dbReference type="EC" id="2.5.1.47" evidence="4"/>
<keyword evidence="14" id="KW-1185">Reference proteome</keyword>
<evidence type="ECO:0000256" key="11">
    <source>
        <dbReference type="PIRSR" id="PIRSR605856-51"/>
    </source>
</evidence>
<dbReference type="OrthoDB" id="9808024at2"/>
<dbReference type="InterPro" id="IPR001926">
    <property type="entry name" value="TrpB-like_PALP"/>
</dbReference>
<protein>
    <recommendedName>
        <fullName evidence="4">cysteine synthase</fullName>
        <ecNumber evidence="4">2.5.1.47</ecNumber>
    </recommendedName>
</protein>
<evidence type="ECO:0000313" key="13">
    <source>
        <dbReference type="EMBL" id="AMB98566.1"/>
    </source>
</evidence>
<evidence type="ECO:0000256" key="9">
    <source>
        <dbReference type="ARBA" id="ARBA00047931"/>
    </source>
</evidence>
<comment type="cofactor">
    <cofactor evidence="1 10">
        <name>pyridoxal 5'-phosphate</name>
        <dbReference type="ChEBI" id="CHEBI:597326"/>
    </cofactor>
</comment>
<dbReference type="NCBIfam" id="TIGR01139">
    <property type="entry name" value="cysK"/>
    <property type="match status" value="1"/>
</dbReference>
<dbReference type="SUPFAM" id="SSF53686">
    <property type="entry name" value="Tryptophan synthase beta subunit-like PLP-dependent enzymes"/>
    <property type="match status" value="1"/>
</dbReference>
<dbReference type="CDD" id="cd01561">
    <property type="entry name" value="CBS_like"/>
    <property type="match status" value="1"/>
</dbReference>
<name>A0A0X8FJN0_9LACT</name>
<evidence type="ECO:0000256" key="5">
    <source>
        <dbReference type="ARBA" id="ARBA00022605"/>
    </source>
</evidence>
<dbReference type="InterPro" id="IPR036052">
    <property type="entry name" value="TrpB-like_PALP_sf"/>
</dbReference>
<evidence type="ECO:0000313" key="14">
    <source>
        <dbReference type="Proteomes" id="UP000062260"/>
    </source>
</evidence>
<dbReference type="UniPathway" id="UPA00136">
    <property type="reaction ID" value="UER00200"/>
</dbReference>
<keyword evidence="8" id="KW-0198">Cysteine biosynthesis</keyword>
<evidence type="ECO:0000256" key="4">
    <source>
        <dbReference type="ARBA" id="ARBA00012681"/>
    </source>
</evidence>
<dbReference type="RefSeq" id="WP_067977225.1">
    <property type="nucleotide sequence ID" value="NZ_CP014163.1"/>
</dbReference>
<keyword evidence="7 10" id="KW-0663">Pyridoxal phosphate</keyword>
<proteinExistence type="inferred from homology"/>
<dbReference type="PANTHER" id="PTHR10314">
    <property type="entry name" value="CYSTATHIONINE BETA-SYNTHASE"/>
    <property type="match status" value="1"/>
</dbReference>
<dbReference type="STRING" id="128944.AWM75_00520"/>